<dbReference type="PROSITE" id="PS51900">
    <property type="entry name" value="CB"/>
    <property type="match status" value="1"/>
</dbReference>
<reference evidence="12 13" key="1">
    <citation type="journal article" date="2016" name="Nat. Commun.">
        <title>Thousands of microbial genomes shed light on interconnected biogeochemical processes in an aquifer system.</title>
        <authorList>
            <person name="Anantharaman K."/>
            <person name="Brown C.T."/>
            <person name="Hug L.A."/>
            <person name="Sharon I."/>
            <person name="Castelle C.J."/>
            <person name="Probst A.J."/>
            <person name="Thomas B.C."/>
            <person name="Singh A."/>
            <person name="Wilkins M.J."/>
            <person name="Karaoz U."/>
            <person name="Brodie E.L."/>
            <person name="Williams K.H."/>
            <person name="Hubbard S.S."/>
            <person name="Banfield J.F."/>
        </authorList>
    </citation>
    <scope>NUCLEOTIDE SEQUENCE [LARGE SCALE GENOMIC DNA]</scope>
</reference>
<evidence type="ECO:0000256" key="2">
    <source>
        <dbReference type="ARBA" id="ARBA00022490"/>
    </source>
</evidence>
<keyword evidence="3" id="KW-0132">Cell division</keyword>
<dbReference type="Gene3D" id="1.10.150.130">
    <property type="match status" value="1"/>
</dbReference>
<keyword evidence="6 9" id="KW-0238">DNA-binding</keyword>
<evidence type="ECO:0000256" key="4">
    <source>
        <dbReference type="ARBA" id="ARBA00022829"/>
    </source>
</evidence>
<evidence type="ECO:0000259" key="11">
    <source>
        <dbReference type="PROSITE" id="PS51900"/>
    </source>
</evidence>
<evidence type="ECO:0008006" key="14">
    <source>
        <dbReference type="Google" id="ProtNLM"/>
    </source>
</evidence>
<dbReference type="GO" id="GO:0005737">
    <property type="term" value="C:cytoplasm"/>
    <property type="evidence" value="ECO:0007669"/>
    <property type="project" value="UniProtKB-SubCell"/>
</dbReference>
<dbReference type="InterPro" id="IPR002104">
    <property type="entry name" value="Integrase_catalytic"/>
</dbReference>
<comment type="caution">
    <text evidence="12">The sequence shown here is derived from an EMBL/GenBank/DDBJ whole genome shotgun (WGS) entry which is preliminary data.</text>
</comment>
<comment type="subcellular location">
    <subcellularLocation>
        <location evidence="1">Cytoplasm</location>
    </subcellularLocation>
</comment>
<keyword evidence="5" id="KW-0229">DNA integration</keyword>
<evidence type="ECO:0000256" key="3">
    <source>
        <dbReference type="ARBA" id="ARBA00022618"/>
    </source>
</evidence>
<evidence type="ECO:0000256" key="5">
    <source>
        <dbReference type="ARBA" id="ARBA00022908"/>
    </source>
</evidence>
<evidence type="ECO:0000256" key="8">
    <source>
        <dbReference type="ARBA" id="ARBA00023306"/>
    </source>
</evidence>
<gene>
    <name evidence="12" type="ORF">A3C72_02465</name>
</gene>
<name>A0A1G2MKQ5_9BACT</name>
<dbReference type="SUPFAM" id="SSF56349">
    <property type="entry name" value="DNA breaking-rejoining enzymes"/>
    <property type="match status" value="1"/>
</dbReference>
<dbReference type="GO" id="GO:0051301">
    <property type="term" value="P:cell division"/>
    <property type="evidence" value="ECO:0007669"/>
    <property type="project" value="UniProtKB-KW"/>
</dbReference>
<keyword evidence="4" id="KW-0159">Chromosome partition</keyword>
<evidence type="ECO:0000256" key="1">
    <source>
        <dbReference type="ARBA" id="ARBA00004496"/>
    </source>
</evidence>
<feature type="domain" description="Tyr recombinase" evidence="10">
    <location>
        <begin position="121"/>
        <end position="307"/>
    </location>
</feature>
<dbReference type="Pfam" id="PF02899">
    <property type="entry name" value="Phage_int_SAM_1"/>
    <property type="match status" value="1"/>
</dbReference>
<dbReference type="PANTHER" id="PTHR30349">
    <property type="entry name" value="PHAGE INTEGRASE-RELATED"/>
    <property type="match status" value="1"/>
</dbReference>
<dbReference type="GO" id="GO:0007059">
    <property type="term" value="P:chromosome segregation"/>
    <property type="evidence" value="ECO:0007669"/>
    <property type="project" value="UniProtKB-KW"/>
</dbReference>
<dbReference type="Proteomes" id="UP000177130">
    <property type="component" value="Unassembled WGS sequence"/>
</dbReference>
<accession>A0A1G2MKQ5</accession>
<evidence type="ECO:0000313" key="13">
    <source>
        <dbReference type="Proteomes" id="UP000177130"/>
    </source>
</evidence>
<dbReference type="GO" id="GO:0015074">
    <property type="term" value="P:DNA integration"/>
    <property type="evidence" value="ECO:0007669"/>
    <property type="project" value="UniProtKB-KW"/>
</dbReference>
<dbReference type="InterPro" id="IPR004107">
    <property type="entry name" value="Integrase_SAM-like_N"/>
</dbReference>
<dbReference type="InterPro" id="IPR011010">
    <property type="entry name" value="DNA_brk_join_enz"/>
</dbReference>
<keyword evidence="2" id="KW-0963">Cytoplasm</keyword>
<dbReference type="EMBL" id="MHRK01000027">
    <property type="protein sequence ID" value="OHA23749.1"/>
    <property type="molecule type" value="Genomic_DNA"/>
</dbReference>
<dbReference type="Gene3D" id="1.10.443.10">
    <property type="entry name" value="Intergrase catalytic core"/>
    <property type="match status" value="1"/>
</dbReference>
<dbReference type="InterPro" id="IPR010998">
    <property type="entry name" value="Integrase_recombinase_N"/>
</dbReference>
<feature type="domain" description="Core-binding (CB)" evidence="11">
    <location>
        <begin position="3"/>
        <end position="100"/>
    </location>
</feature>
<sequence length="315" mass="36602">MAKPISKHLIDFLEYAEIEKGLSPVTIKNYSRFLKHFFTWLKIQKLSDLLPADLTDKLIWQYRMWLSRLPNRVRKSAPGLHVSTQTRYLIALRALLGYFHEKDIPSLPTEKIKLPKDNRDRQVKFLNLDQLAKFFAAVNISSQSGLRDRAILESFFSTGMRVAELISLDKQQFESSRKLEGREISIKGKGSHVRTVYFSERAIQWINKYIEVRTDDFPPLFISYKGPNSRSRRLTSRAMEDIVRKYSVKAGLPVLVSPHTLRHSFATDLLNEGVDIRSVQEFLGHKNIATTQVYTHVTNKRLRDIHYKYHGGNKL</sequence>
<dbReference type="GO" id="GO:0003677">
    <property type="term" value="F:DNA binding"/>
    <property type="evidence" value="ECO:0007669"/>
    <property type="project" value="UniProtKB-UniRule"/>
</dbReference>
<evidence type="ECO:0000256" key="9">
    <source>
        <dbReference type="PROSITE-ProRule" id="PRU01248"/>
    </source>
</evidence>
<dbReference type="PROSITE" id="PS51898">
    <property type="entry name" value="TYR_RECOMBINASE"/>
    <property type="match status" value="1"/>
</dbReference>
<dbReference type="Pfam" id="PF00589">
    <property type="entry name" value="Phage_integrase"/>
    <property type="match status" value="1"/>
</dbReference>
<protein>
    <recommendedName>
        <fullName evidence="14">Tyrosine recombinase XerC</fullName>
    </recommendedName>
</protein>
<dbReference type="PANTHER" id="PTHR30349:SF77">
    <property type="entry name" value="TYROSINE RECOMBINASE XERC"/>
    <property type="match status" value="1"/>
</dbReference>
<evidence type="ECO:0000313" key="12">
    <source>
        <dbReference type="EMBL" id="OHA23749.1"/>
    </source>
</evidence>
<dbReference type="InterPro" id="IPR044068">
    <property type="entry name" value="CB"/>
</dbReference>
<keyword evidence="7" id="KW-0233">DNA recombination</keyword>
<dbReference type="GO" id="GO:0006310">
    <property type="term" value="P:DNA recombination"/>
    <property type="evidence" value="ECO:0007669"/>
    <property type="project" value="UniProtKB-KW"/>
</dbReference>
<evidence type="ECO:0000256" key="7">
    <source>
        <dbReference type="ARBA" id="ARBA00023172"/>
    </source>
</evidence>
<dbReference type="InterPro" id="IPR050090">
    <property type="entry name" value="Tyrosine_recombinase_XerCD"/>
</dbReference>
<dbReference type="STRING" id="1802306.A3C72_02465"/>
<dbReference type="InterPro" id="IPR013762">
    <property type="entry name" value="Integrase-like_cat_sf"/>
</dbReference>
<proteinExistence type="predicted"/>
<keyword evidence="8" id="KW-0131">Cell cycle</keyword>
<evidence type="ECO:0000256" key="6">
    <source>
        <dbReference type="ARBA" id="ARBA00023125"/>
    </source>
</evidence>
<evidence type="ECO:0000259" key="10">
    <source>
        <dbReference type="PROSITE" id="PS51898"/>
    </source>
</evidence>
<dbReference type="AlphaFoldDB" id="A0A1G2MKQ5"/>
<organism evidence="12 13">
    <name type="scientific">Candidatus Taylorbacteria bacterium RIFCSPHIGHO2_02_FULL_43_32b</name>
    <dbReference type="NCBI Taxonomy" id="1802306"/>
    <lineage>
        <taxon>Bacteria</taxon>
        <taxon>Candidatus Tayloriibacteriota</taxon>
    </lineage>
</organism>